<evidence type="ECO:0000313" key="2">
    <source>
        <dbReference type="Proteomes" id="UP000767446"/>
    </source>
</evidence>
<dbReference type="InterPro" id="IPR002636">
    <property type="entry name" value="DUF29"/>
</dbReference>
<sequence length="52" mass="6247">MIIQVQQQETSLYDTDYNLWVIETVKQLENKDFNSLDLENLIEEVSDLSRRE</sequence>
<proteinExistence type="predicted"/>
<name>A0A941JUD5_9CHRO</name>
<feature type="non-terminal residue" evidence="1">
    <location>
        <position position="52"/>
    </location>
</feature>
<dbReference type="Pfam" id="PF01724">
    <property type="entry name" value="DUF29"/>
    <property type="match status" value="1"/>
</dbReference>
<evidence type="ECO:0000313" key="1">
    <source>
        <dbReference type="EMBL" id="MBR8826480.1"/>
    </source>
</evidence>
<protein>
    <submittedName>
        <fullName evidence="1">DUF29 family protein</fullName>
    </submittedName>
</protein>
<dbReference type="EMBL" id="JADQBC010000003">
    <property type="protein sequence ID" value="MBR8826480.1"/>
    <property type="molecule type" value="Genomic_DNA"/>
</dbReference>
<reference evidence="1" key="1">
    <citation type="submission" date="2021-02" db="EMBL/GenBank/DDBJ databases">
        <title>Metagenome analyses of Stigonema ocellatum DSM 106950, Chlorogloea purpurea SAG 13.99 and Gomphosphaeria aponina DSM 107014.</title>
        <authorList>
            <person name="Marter P."/>
            <person name="Huang S."/>
        </authorList>
    </citation>
    <scope>NUCLEOTIDE SEQUENCE</scope>
    <source>
        <strain evidence="1">JP213</strain>
    </source>
</reference>
<dbReference type="AlphaFoldDB" id="A0A941JUD5"/>
<dbReference type="Gene3D" id="1.20.1220.20">
    <property type="entry name" value="Uncharcterised protein PF01724"/>
    <property type="match status" value="1"/>
</dbReference>
<accession>A0A941JUD5</accession>
<dbReference type="PANTHER" id="PTHR34235">
    <property type="entry name" value="SLR1203 PROTEIN-RELATED"/>
    <property type="match status" value="1"/>
</dbReference>
<dbReference type="Proteomes" id="UP000767446">
    <property type="component" value="Unassembled WGS sequence"/>
</dbReference>
<comment type="caution">
    <text evidence="1">The sequence shown here is derived from an EMBL/GenBank/DDBJ whole genome shotgun (WGS) entry which is preliminary data.</text>
</comment>
<gene>
    <name evidence="1" type="ORF">DSM107014_01005</name>
</gene>
<organism evidence="1 2">
    <name type="scientific">Gomphosphaeria aponina SAG 52.96 = DSM 107014</name>
    <dbReference type="NCBI Taxonomy" id="1521640"/>
    <lineage>
        <taxon>Bacteria</taxon>
        <taxon>Bacillati</taxon>
        <taxon>Cyanobacteriota</taxon>
        <taxon>Cyanophyceae</taxon>
        <taxon>Oscillatoriophycideae</taxon>
        <taxon>Chroococcales</taxon>
        <taxon>Gomphosphaeriaceae</taxon>
        <taxon>Gomphosphaeria</taxon>
    </lineage>
</organism>
<dbReference type="PANTHER" id="PTHR34235:SF3">
    <property type="entry name" value="SLR1203 PROTEIN"/>
    <property type="match status" value="1"/>
</dbReference>